<dbReference type="NCBIfam" id="TIGR00728">
    <property type="entry name" value="OPT_sfam"/>
    <property type="match status" value="1"/>
</dbReference>
<dbReference type="GO" id="GO:0010039">
    <property type="term" value="P:response to iron ion"/>
    <property type="evidence" value="ECO:0007669"/>
    <property type="project" value="TreeGrafter"/>
</dbReference>
<gene>
    <name evidence="9" type="ORF">FSB_LOCUS20514</name>
</gene>
<evidence type="ECO:0000256" key="6">
    <source>
        <dbReference type="ARBA" id="ARBA00023136"/>
    </source>
</evidence>
<dbReference type="AlphaFoldDB" id="A0A2N9FZ99"/>
<sequence>MNMAESKEKKEISEREEMEGPISVESEGSKRIQQPWTKQITIRGMVVSIMIGTMYSVIAMKLNLTTGLVPNLNVSAALIAFVFIRTWTKMLTKAGFVSKPFTKQENTMIQTCAVACYSIAVGGGFASYLLALNKKTYEMSGVNNEGNSIKGVKEPGFGWMTGYLFLVCFVGLFALVPLRKIMIVDLKLTYPSGMATAVLINGFHGQGDKMASGKDACGFAQFPTFGLKAWNHTFYFDFGLTYVGAGMICSHLVNLSLLLGAVLSHGIMWPLISRLKGQWFSESLKESDMKSLYGYKVFISVALILGDGIYNFIKILACTIISMHRRFKNKDANMAVDDQGKPIEVLKQNEVFVRENIPMWLALSGYILFSILSIIVIPLMFPQLKWYYVVVAYFLAPSLAFCNAYGAGLTDLNMAYNYGKIALFILAALSGKEDGLVAGLVGCGLIKSVVSVACTLMQDFKTAQLTLTSPRAMFLSQAIGTVLGCITAPLSFFLFYKAFDVGNPNGEYKAPYALIYRNMAILGVQGFSALPLHCLQLCYGFFAFAILVNVVRDLSPQKIGKYMPLPMVMAIPFLVGAYFAIDMGLGSLIVFVWHKLNSKKAELMVPAVASGLICGEGLWTLPAAVLALAKINPPICMKFVRS</sequence>
<evidence type="ECO:0000256" key="5">
    <source>
        <dbReference type="ARBA" id="ARBA00022989"/>
    </source>
</evidence>
<feature type="transmembrane region" description="Helical" evidence="8">
    <location>
        <begin position="157"/>
        <end position="178"/>
    </location>
</feature>
<dbReference type="PANTHER" id="PTHR31645">
    <property type="entry name" value="OLIGOPEPTIDE TRANSPORTER YGL114W-RELATED"/>
    <property type="match status" value="1"/>
</dbReference>
<keyword evidence="3" id="KW-0813">Transport</keyword>
<evidence type="ECO:0000256" key="7">
    <source>
        <dbReference type="SAM" id="MobiDB-lite"/>
    </source>
</evidence>
<dbReference type="Pfam" id="PF03169">
    <property type="entry name" value="OPT"/>
    <property type="match status" value="2"/>
</dbReference>
<dbReference type="InterPro" id="IPR004813">
    <property type="entry name" value="OPT"/>
</dbReference>
<evidence type="ECO:0000256" key="4">
    <source>
        <dbReference type="ARBA" id="ARBA00022692"/>
    </source>
</evidence>
<proteinExistence type="inferred from homology"/>
<feature type="region of interest" description="Disordered" evidence="7">
    <location>
        <begin position="1"/>
        <end position="30"/>
    </location>
</feature>
<keyword evidence="6 8" id="KW-0472">Membrane</keyword>
<feature type="transmembrane region" description="Helical" evidence="8">
    <location>
        <begin position="569"/>
        <end position="593"/>
    </location>
</feature>
<feature type="transmembrane region" description="Helical" evidence="8">
    <location>
        <begin position="357"/>
        <end position="380"/>
    </location>
</feature>
<evidence type="ECO:0000256" key="2">
    <source>
        <dbReference type="ARBA" id="ARBA00010276"/>
    </source>
</evidence>
<dbReference type="PANTHER" id="PTHR31645:SF11">
    <property type="entry name" value="METAL-NICOTIANAMINE TRANSPORTER YSL1"/>
    <property type="match status" value="1"/>
</dbReference>
<feature type="transmembrane region" description="Helical" evidence="8">
    <location>
        <begin position="292"/>
        <end position="321"/>
    </location>
</feature>
<feature type="transmembrane region" description="Helical" evidence="8">
    <location>
        <begin position="478"/>
        <end position="499"/>
    </location>
</feature>
<evidence type="ECO:0000256" key="1">
    <source>
        <dbReference type="ARBA" id="ARBA00004141"/>
    </source>
</evidence>
<evidence type="ECO:0000256" key="3">
    <source>
        <dbReference type="ARBA" id="ARBA00022448"/>
    </source>
</evidence>
<dbReference type="GO" id="GO:0051980">
    <property type="term" value="F:iron-nicotianamine transmembrane transporter activity"/>
    <property type="evidence" value="ECO:0007669"/>
    <property type="project" value="TreeGrafter"/>
</dbReference>
<dbReference type="InterPro" id="IPR045035">
    <property type="entry name" value="YSL-like"/>
</dbReference>
<organism evidence="9">
    <name type="scientific">Fagus sylvatica</name>
    <name type="common">Beechnut</name>
    <dbReference type="NCBI Taxonomy" id="28930"/>
    <lineage>
        <taxon>Eukaryota</taxon>
        <taxon>Viridiplantae</taxon>
        <taxon>Streptophyta</taxon>
        <taxon>Embryophyta</taxon>
        <taxon>Tracheophyta</taxon>
        <taxon>Spermatophyta</taxon>
        <taxon>Magnoliopsida</taxon>
        <taxon>eudicotyledons</taxon>
        <taxon>Gunneridae</taxon>
        <taxon>Pentapetalae</taxon>
        <taxon>rosids</taxon>
        <taxon>fabids</taxon>
        <taxon>Fagales</taxon>
        <taxon>Fagaceae</taxon>
        <taxon>Fagus</taxon>
    </lineage>
</organism>
<dbReference type="GO" id="GO:0048316">
    <property type="term" value="P:seed development"/>
    <property type="evidence" value="ECO:0007669"/>
    <property type="project" value="TreeGrafter"/>
</dbReference>
<keyword evidence="4 8" id="KW-0812">Transmembrane</keyword>
<feature type="transmembrane region" description="Helical" evidence="8">
    <location>
        <begin position="605"/>
        <end position="629"/>
    </location>
</feature>
<feature type="transmembrane region" description="Helical" evidence="8">
    <location>
        <begin position="40"/>
        <end position="62"/>
    </location>
</feature>
<protein>
    <submittedName>
        <fullName evidence="9">Uncharacterized protein</fullName>
    </submittedName>
</protein>
<feature type="transmembrane region" description="Helical" evidence="8">
    <location>
        <begin position="108"/>
        <end position="131"/>
    </location>
</feature>
<evidence type="ECO:0000313" key="9">
    <source>
        <dbReference type="EMBL" id="SPC92632.1"/>
    </source>
</evidence>
<name>A0A2N9FZ99_FAGSY</name>
<evidence type="ECO:0000256" key="8">
    <source>
        <dbReference type="SAM" id="Phobius"/>
    </source>
</evidence>
<comment type="subcellular location">
    <subcellularLocation>
        <location evidence="1">Membrane</location>
        <topology evidence="1">Multi-pass membrane protein</topology>
    </subcellularLocation>
</comment>
<keyword evidence="5 8" id="KW-1133">Transmembrane helix</keyword>
<comment type="similarity">
    <text evidence="2">Belongs to the YSL (TC 2.A.67.2) family.</text>
</comment>
<feature type="transmembrane region" description="Helical" evidence="8">
    <location>
        <begin position="519"/>
        <end position="548"/>
    </location>
</feature>
<feature type="transmembrane region" description="Helical" evidence="8">
    <location>
        <begin position="68"/>
        <end position="87"/>
    </location>
</feature>
<feature type="compositionally biased region" description="Basic and acidic residues" evidence="7">
    <location>
        <begin position="1"/>
        <end position="15"/>
    </location>
</feature>
<reference evidence="9" key="1">
    <citation type="submission" date="2018-02" db="EMBL/GenBank/DDBJ databases">
        <authorList>
            <person name="Cohen D.B."/>
            <person name="Kent A.D."/>
        </authorList>
    </citation>
    <scope>NUCLEOTIDE SEQUENCE</scope>
</reference>
<accession>A0A2N9FZ99</accession>
<dbReference type="GO" id="GO:0005886">
    <property type="term" value="C:plasma membrane"/>
    <property type="evidence" value="ECO:0007669"/>
    <property type="project" value="TreeGrafter"/>
</dbReference>
<feature type="transmembrane region" description="Helical" evidence="8">
    <location>
        <begin position="386"/>
        <end position="407"/>
    </location>
</feature>
<dbReference type="GO" id="GO:0035673">
    <property type="term" value="F:oligopeptide transmembrane transporter activity"/>
    <property type="evidence" value="ECO:0007669"/>
    <property type="project" value="InterPro"/>
</dbReference>
<dbReference type="EMBL" id="OIVN01001324">
    <property type="protein sequence ID" value="SPC92632.1"/>
    <property type="molecule type" value="Genomic_DNA"/>
</dbReference>